<dbReference type="PANTHER" id="PTHR43428:SF1">
    <property type="entry name" value="ARSENATE REDUCTASE"/>
    <property type="match status" value="1"/>
</dbReference>
<evidence type="ECO:0000313" key="4">
    <source>
        <dbReference type="EMBL" id="SDB80448.1"/>
    </source>
</evidence>
<name>A0A1G6GEL6_9ACTN</name>
<keyword evidence="4" id="KW-0808">Transferase</keyword>
<gene>
    <name evidence="4" type="ORF">GA0111570_102238</name>
</gene>
<accession>A0A1G6GEL6</accession>
<dbReference type="AlphaFoldDB" id="A0A1G6GEL6"/>
<protein>
    <submittedName>
        <fullName evidence="4">Arsenate-mycothiol transferase</fullName>
    </submittedName>
</protein>
<dbReference type="SUPFAM" id="SSF52788">
    <property type="entry name" value="Phosphotyrosine protein phosphatases I"/>
    <property type="match status" value="1"/>
</dbReference>
<dbReference type="Proteomes" id="UP000199086">
    <property type="component" value="Unassembled WGS sequence"/>
</dbReference>
<feature type="region of interest" description="Disordered" evidence="2">
    <location>
        <begin position="136"/>
        <end position="158"/>
    </location>
</feature>
<evidence type="ECO:0000313" key="5">
    <source>
        <dbReference type="Proteomes" id="UP000199086"/>
    </source>
</evidence>
<dbReference type="Pfam" id="PF01451">
    <property type="entry name" value="LMWPc"/>
    <property type="match status" value="1"/>
</dbReference>
<proteinExistence type="predicted"/>
<keyword evidence="1" id="KW-0059">Arsenical resistance</keyword>
<evidence type="ECO:0000256" key="2">
    <source>
        <dbReference type="SAM" id="MobiDB-lite"/>
    </source>
</evidence>
<sequence>MSTTPPSVLFVCVKNGGKSQMAAALMRQVAGPAITVHSAGTKPGNALNAQSVASIEEVGASMEGEYPKPIDPVLLDTVDVVVLVGGEATIEHPGTAPIRVWETVEPSKDGIEGMERMHLVREDISRRVEALALELTGELPTDPVGNAAHDQDSDQDRS</sequence>
<dbReference type="Gene3D" id="3.40.50.2300">
    <property type="match status" value="1"/>
</dbReference>
<dbReference type="RefSeq" id="WP_217634003.1">
    <property type="nucleotide sequence ID" value="NZ_FMYF01000002.1"/>
</dbReference>
<dbReference type="EMBL" id="FMYF01000002">
    <property type="protein sequence ID" value="SDB80448.1"/>
    <property type="molecule type" value="Genomic_DNA"/>
</dbReference>
<feature type="domain" description="Phosphotyrosine protein phosphatase I" evidence="3">
    <location>
        <begin position="6"/>
        <end position="134"/>
    </location>
</feature>
<dbReference type="InterPro" id="IPR023485">
    <property type="entry name" value="Ptyr_pPase"/>
</dbReference>
<organism evidence="4 5">
    <name type="scientific">Raineyella antarctica</name>
    <dbReference type="NCBI Taxonomy" id="1577474"/>
    <lineage>
        <taxon>Bacteria</taxon>
        <taxon>Bacillati</taxon>
        <taxon>Actinomycetota</taxon>
        <taxon>Actinomycetes</taxon>
        <taxon>Propionibacteriales</taxon>
        <taxon>Propionibacteriaceae</taxon>
        <taxon>Raineyella</taxon>
    </lineage>
</organism>
<dbReference type="InterPro" id="IPR036196">
    <property type="entry name" value="Ptyr_pPase_sf"/>
</dbReference>
<evidence type="ECO:0000259" key="3">
    <source>
        <dbReference type="SMART" id="SM00226"/>
    </source>
</evidence>
<dbReference type="STRING" id="1577474.GA0111570_102238"/>
<dbReference type="GO" id="GO:0016740">
    <property type="term" value="F:transferase activity"/>
    <property type="evidence" value="ECO:0007669"/>
    <property type="project" value="UniProtKB-KW"/>
</dbReference>
<reference evidence="4 5" key="1">
    <citation type="submission" date="2016-06" db="EMBL/GenBank/DDBJ databases">
        <authorList>
            <person name="Olsen C.W."/>
            <person name="Carey S."/>
            <person name="Hinshaw L."/>
            <person name="Karasin A.I."/>
        </authorList>
    </citation>
    <scope>NUCLEOTIDE SEQUENCE [LARGE SCALE GENOMIC DNA]</scope>
    <source>
        <strain evidence="4 5">LZ-22</strain>
    </source>
</reference>
<evidence type="ECO:0000256" key="1">
    <source>
        <dbReference type="ARBA" id="ARBA00022849"/>
    </source>
</evidence>
<keyword evidence="5" id="KW-1185">Reference proteome</keyword>
<dbReference type="GO" id="GO:0046685">
    <property type="term" value="P:response to arsenic-containing substance"/>
    <property type="evidence" value="ECO:0007669"/>
    <property type="project" value="UniProtKB-KW"/>
</dbReference>
<dbReference type="PANTHER" id="PTHR43428">
    <property type="entry name" value="ARSENATE REDUCTASE"/>
    <property type="match status" value="1"/>
</dbReference>
<dbReference type="SMART" id="SM00226">
    <property type="entry name" value="LMWPc"/>
    <property type="match status" value="1"/>
</dbReference>
<feature type="compositionally biased region" description="Basic and acidic residues" evidence="2">
    <location>
        <begin position="149"/>
        <end position="158"/>
    </location>
</feature>